<dbReference type="EMBL" id="CXWC01000013">
    <property type="protein sequence ID" value="CTQ76831.1"/>
    <property type="molecule type" value="Genomic_DNA"/>
</dbReference>
<protein>
    <submittedName>
        <fullName evidence="1">Uncharacterized protein</fullName>
    </submittedName>
</protein>
<dbReference type="AlphaFoldDB" id="A0A0M6ZEI0"/>
<name>A0A0M6ZEI0_9HYPH</name>
<reference evidence="2" key="1">
    <citation type="submission" date="2015-07" db="EMBL/GenBank/DDBJ databases">
        <authorList>
            <person name="Rodrigo-Torres Lidia"/>
            <person name="Arahal R.David."/>
        </authorList>
    </citation>
    <scope>NUCLEOTIDE SEQUENCE [LARGE SCALE GENOMIC DNA]</scope>
    <source>
        <strain evidence="2">CECT 5096</strain>
    </source>
</reference>
<dbReference type="OrthoDB" id="7681303at2"/>
<evidence type="ECO:0000313" key="2">
    <source>
        <dbReference type="Proteomes" id="UP000049983"/>
    </source>
</evidence>
<organism evidence="1 2">
    <name type="scientific">Roseibium album</name>
    <dbReference type="NCBI Taxonomy" id="311410"/>
    <lineage>
        <taxon>Bacteria</taxon>
        <taxon>Pseudomonadati</taxon>
        <taxon>Pseudomonadota</taxon>
        <taxon>Alphaproteobacteria</taxon>
        <taxon>Hyphomicrobiales</taxon>
        <taxon>Stappiaceae</taxon>
        <taxon>Roseibium</taxon>
    </lineage>
</organism>
<evidence type="ECO:0000313" key="1">
    <source>
        <dbReference type="EMBL" id="CTQ76831.1"/>
    </source>
</evidence>
<dbReference type="STRING" id="311410.LA5095_03618"/>
<dbReference type="GeneID" id="97672179"/>
<sequence length="157" mass="18374">MADFEDITGWQEELEAFEESEEGKAYFRQHLYDSERRLPFDVILELAGLMLKHEEIRDAVKQEVEFRAFLKTRPDLTNEDDEFWEKNPLDASETLAEFMAWYGSKTRVPFRGFPLSKAEELAIAVVAGDLVSLDYVEAKAFAEKTFYPHFIYREEGE</sequence>
<keyword evidence="2" id="KW-1185">Reference proteome</keyword>
<dbReference type="Proteomes" id="UP000049983">
    <property type="component" value="Unassembled WGS sequence"/>
</dbReference>
<dbReference type="RefSeq" id="WP_055117416.1">
    <property type="nucleotide sequence ID" value="NZ_CXWA01000004.1"/>
</dbReference>
<proteinExistence type="predicted"/>
<accession>A0A0M6ZEI0</accession>
<gene>
    <name evidence="1" type="ORF">LA5096_04900</name>
</gene>